<accession>A0A926DSE3</accession>
<reference evidence="5" key="1">
    <citation type="submission" date="2020-08" db="EMBL/GenBank/DDBJ databases">
        <title>Genome public.</title>
        <authorList>
            <person name="Liu C."/>
            <person name="Sun Q."/>
        </authorList>
    </citation>
    <scope>NUCLEOTIDE SEQUENCE</scope>
    <source>
        <strain evidence="5">NSJ-32</strain>
    </source>
</reference>
<dbReference type="InterPro" id="IPR009057">
    <property type="entry name" value="Homeodomain-like_sf"/>
</dbReference>
<evidence type="ECO:0000313" key="5">
    <source>
        <dbReference type="EMBL" id="MBC8544403.1"/>
    </source>
</evidence>
<keyword evidence="3" id="KW-0804">Transcription</keyword>
<dbReference type="EMBL" id="JACRSQ010000021">
    <property type="protein sequence ID" value="MBC8544403.1"/>
    <property type="molecule type" value="Genomic_DNA"/>
</dbReference>
<evidence type="ECO:0000256" key="2">
    <source>
        <dbReference type="ARBA" id="ARBA00023125"/>
    </source>
</evidence>
<keyword evidence="2" id="KW-0238">DNA-binding</keyword>
<proteinExistence type="predicted"/>
<name>A0A926DSE3_9FIRM</name>
<dbReference type="SMART" id="SM00342">
    <property type="entry name" value="HTH_ARAC"/>
    <property type="match status" value="1"/>
</dbReference>
<evidence type="ECO:0000256" key="3">
    <source>
        <dbReference type="ARBA" id="ARBA00023163"/>
    </source>
</evidence>
<dbReference type="Proteomes" id="UP000657006">
    <property type="component" value="Unassembled WGS sequence"/>
</dbReference>
<dbReference type="InterPro" id="IPR037923">
    <property type="entry name" value="HTH-like"/>
</dbReference>
<dbReference type="AlphaFoldDB" id="A0A926DSE3"/>
<dbReference type="GO" id="GO:0043565">
    <property type="term" value="F:sequence-specific DNA binding"/>
    <property type="evidence" value="ECO:0007669"/>
    <property type="project" value="InterPro"/>
</dbReference>
<evidence type="ECO:0000259" key="4">
    <source>
        <dbReference type="PROSITE" id="PS01124"/>
    </source>
</evidence>
<keyword evidence="1" id="KW-0805">Transcription regulation</keyword>
<sequence>MEVGIPYEIHHYRDSYLSEVAMHHHDFYEIYFFLSGKVSYRVENRTYPLQPGDILLISPLELHQPIIAKEKHSYERIVLWVSKSCIDRLSRPDCVLDRCFDIYEPEYTNLLRVDAITRQRISNIMELLHQETYGDAFGSQVASEAALTQLLIELNRQMFYSRSRGRRYEALDPSEAVISKVLSYINENAGDDISLDDLAEQFYISKYHLSREFKRLVGTSPYRYIIQKRLIMAKQLLLAGANPTDAYCHCGFGDYSNFYRAFKAEYGIGPKEFAKEIQKE</sequence>
<dbReference type="InterPro" id="IPR014710">
    <property type="entry name" value="RmlC-like_jellyroll"/>
</dbReference>
<dbReference type="InterPro" id="IPR003313">
    <property type="entry name" value="AraC-bd"/>
</dbReference>
<comment type="caution">
    <text evidence="5">The sequence shown here is derived from an EMBL/GenBank/DDBJ whole genome shotgun (WGS) entry which is preliminary data.</text>
</comment>
<evidence type="ECO:0000256" key="1">
    <source>
        <dbReference type="ARBA" id="ARBA00023015"/>
    </source>
</evidence>
<gene>
    <name evidence="5" type="ORF">H8730_12725</name>
</gene>
<dbReference type="PANTHER" id="PTHR46796">
    <property type="entry name" value="HTH-TYPE TRANSCRIPTIONAL ACTIVATOR RHAS-RELATED"/>
    <property type="match status" value="1"/>
</dbReference>
<dbReference type="Pfam" id="PF12833">
    <property type="entry name" value="HTH_18"/>
    <property type="match status" value="1"/>
</dbReference>
<dbReference type="InterPro" id="IPR050204">
    <property type="entry name" value="AraC_XylS_family_regulators"/>
</dbReference>
<keyword evidence="6" id="KW-1185">Reference proteome</keyword>
<dbReference type="InterPro" id="IPR018060">
    <property type="entry name" value="HTH_AraC"/>
</dbReference>
<dbReference type="SUPFAM" id="SSF51215">
    <property type="entry name" value="Regulatory protein AraC"/>
    <property type="match status" value="1"/>
</dbReference>
<dbReference type="Gene3D" id="1.10.10.60">
    <property type="entry name" value="Homeodomain-like"/>
    <property type="match status" value="2"/>
</dbReference>
<dbReference type="Pfam" id="PF02311">
    <property type="entry name" value="AraC_binding"/>
    <property type="match status" value="1"/>
</dbReference>
<protein>
    <submittedName>
        <fullName evidence="5">Helix-turn-helix transcriptional regulator</fullName>
    </submittedName>
</protein>
<feature type="domain" description="HTH araC/xylS-type" evidence="4">
    <location>
        <begin position="179"/>
        <end position="276"/>
    </location>
</feature>
<dbReference type="PROSITE" id="PS01124">
    <property type="entry name" value="HTH_ARAC_FAMILY_2"/>
    <property type="match status" value="1"/>
</dbReference>
<dbReference type="Gene3D" id="2.60.120.10">
    <property type="entry name" value="Jelly Rolls"/>
    <property type="match status" value="1"/>
</dbReference>
<evidence type="ECO:0000313" key="6">
    <source>
        <dbReference type="Proteomes" id="UP000657006"/>
    </source>
</evidence>
<organism evidence="5 6">
    <name type="scientific">Bianquea renquensis</name>
    <dbReference type="NCBI Taxonomy" id="2763661"/>
    <lineage>
        <taxon>Bacteria</taxon>
        <taxon>Bacillati</taxon>
        <taxon>Bacillota</taxon>
        <taxon>Clostridia</taxon>
        <taxon>Eubacteriales</taxon>
        <taxon>Bianqueaceae</taxon>
        <taxon>Bianquea</taxon>
    </lineage>
</organism>
<dbReference type="GO" id="GO:0003700">
    <property type="term" value="F:DNA-binding transcription factor activity"/>
    <property type="evidence" value="ECO:0007669"/>
    <property type="project" value="InterPro"/>
</dbReference>
<dbReference type="SUPFAM" id="SSF46689">
    <property type="entry name" value="Homeodomain-like"/>
    <property type="match status" value="2"/>
</dbReference>